<sequence length="339" mass="36059">MTSEGSAAYVERLERAREELVSRGLEAAVITRPENIFFLTGYRAAGIAAATAKLHALLLPAEGEPSMLVRSLERRTSEAMVSVDRLVYDDAEDPFALLAERMAEIVRGPGAPVGVELQRISAYRLQRLLDRLDESGSGVLPVDVSGLIEAHSLILGTPEIASMRRAAQVSAAGLRTGLAASGPGVAAADVVGQVQAAMYAAGQTDFEKSFVALWSGPHGGLMHDTRLDRTLASGDVATVEVMGVDNHYIACAQATVPVGNAPDGFAAVQDLVHSLHDAARAAVRPGARAGDVFAAASRIYEQETGTPYFRRAGDRWASRRSVWTSSRATTRSFRSALRC</sequence>
<dbReference type="Pfam" id="PF01321">
    <property type="entry name" value="Creatinase_N"/>
    <property type="match status" value="1"/>
</dbReference>
<proteinExistence type="predicted"/>
<dbReference type="InterPro" id="IPR000994">
    <property type="entry name" value="Pept_M24"/>
</dbReference>
<dbReference type="RefSeq" id="WP_324274932.1">
    <property type="nucleotide sequence ID" value="NZ_CP141261.1"/>
</dbReference>
<evidence type="ECO:0000313" key="4">
    <source>
        <dbReference type="Proteomes" id="UP001324287"/>
    </source>
</evidence>
<evidence type="ECO:0000259" key="1">
    <source>
        <dbReference type="Pfam" id="PF00557"/>
    </source>
</evidence>
<organism evidence="3 4">
    <name type="scientific">Blastococcus brunescens</name>
    <dbReference type="NCBI Taxonomy" id="1564165"/>
    <lineage>
        <taxon>Bacteria</taxon>
        <taxon>Bacillati</taxon>
        <taxon>Actinomycetota</taxon>
        <taxon>Actinomycetes</taxon>
        <taxon>Geodermatophilales</taxon>
        <taxon>Geodermatophilaceae</taxon>
        <taxon>Blastococcus</taxon>
    </lineage>
</organism>
<dbReference type="InterPro" id="IPR000587">
    <property type="entry name" value="Creatinase_N"/>
</dbReference>
<reference evidence="3 4" key="1">
    <citation type="submission" date="2023-12" db="EMBL/GenBank/DDBJ databases">
        <title>Blastococcus brunescens sp. nov., an actonobacterium isolated from sandstone collected in sahara desert.</title>
        <authorList>
            <person name="Gtari M."/>
            <person name="Ghodhbane F."/>
        </authorList>
    </citation>
    <scope>NUCLEOTIDE SEQUENCE [LARGE SCALE GENOMIC DNA]</scope>
    <source>
        <strain evidence="3 4">BMG 8361</strain>
    </source>
</reference>
<dbReference type="InterPro" id="IPR050659">
    <property type="entry name" value="Peptidase_M24B"/>
</dbReference>
<gene>
    <name evidence="3" type="ORF">U6N30_28620</name>
</gene>
<evidence type="ECO:0000259" key="2">
    <source>
        <dbReference type="Pfam" id="PF01321"/>
    </source>
</evidence>
<dbReference type="PANTHER" id="PTHR46112:SF3">
    <property type="entry name" value="AMINOPEPTIDASE YPDF"/>
    <property type="match status" value="1"/>
</dbReference>
<feature type="domain" description="Peptidase M24" evidence="1">
    <location>
        <begin position="162"/>
        <end position="309"/>
    </location>
</feature>
<dbReference type="Proteomes" id="UP001324287">
    <property type="component" value="Chromosome"/>
</dbReference>
<dbReference type="PANTHER" id="PTHR46112">
    <property type="entry name" value="AMINOPEPTIDASE"/>
    <property type="match status" value="1"/>
</dbReference>
<dbReference type="Gene3D" id="3.90.230.10">
    <property type="entry name" value="Creatinase/methionine aminopeptidase superfamily"/>
    <property type="match status" value="1"/>
</dbReference>
<dbReference type="SUPFAM" id="SSF55920">
    <property type="entry name" value="Creatinase/aminopeptidase"/>
    <property type="match status" value="1"/>
</dbReference>
<protein>
    <submittedName>
        <fullName evidence="3">M24 family metallopeptidase</fullName>
    </submittedName>
</protein>
<dbReference type="Gene3D" id="3.40.350.10">
    <property type="entry name" value="Creatinase/prolidase N-terminal domain"/>
    <property type="match status" value="1"/>
</dbReference>
<dbReference type="Pfam" id="PF00557">
    <property type="entry name" value="Peptidase_M24"/>
    <property type="match status" value="1"/>
</dbReference>
<keyword evidence="4" id="KW-1185">Reference proteome</keyword>
<dbReference type="CDD" id="cd01066">
    <property type="entry name" value="APP_MetAP"/>
    <property type="match status" value="1"/>
</dbReference>
<dbReference type="InterPro" id="IPR029149">
    <property type="entry name" value="Creatin/AminoP/Spt16_N"/>
</dbReference>
<dbReference type="InterPro" id="IPR036005">
    <property type="entry name" value="Creatinase/aminopeptidase-like"/>
</dbReference>
<dbReference type="SUPFAM" id="SSF53092">
    <property type="entry name" value="Creatinase/prolidase N-terminal domain"/>
    <property type="match status" value="1"/>
</dbReference>
<evidence type="ECO:0000313" key="3">
    <source>
        <dbReference type="EMBL" id="WRL63597.1"/>
    </source>
</evidence>
<name>A0ABZ1AYF7_9ACTN</name>
<feature type="domain" description="Creatinase N-terminal" evidence="2">
    <location>
        <begin position="12"/>
        <end position="150"/>
    </location>
</feature>
<dbReference type="EMBL" id="CP141261">
    <property type="protein sequence ID" value="WRL63597.1"/>
    <property type="molecule type" value="Genomic_DNA"/>
</dbReference>
<accession>A0ABZ1AYF7</accession>